<feature type="site" description="Histone H3K4me3 binding" evidence="9">
    <location>
        <position position="258"/>
    </location>
</feature>
<evidence type="ECO:0000256" key="5">
    <source>
        <dbReference type="ARBA" id="ARBA00022833"/>
    </source>
</evidence>
<dbReference type="CDD" id="cd15505">
    <property type="entry name" value="PHD_ING"/>
    <property type="match status" value="1"/>
</dbReference>
<feature type="binding site" evidence="10">
    <location>
        <position position="237"/>
    </location>
    <ligand>
        <name>Zn(2+)</name>
        <dbReference type="ChEBI" id="CHEBI:29105"/>
        <label>1</label>
    </ligand>
</feature>
<proteinExistence type="inferred from homology"/>
<evidence type="ECO:0000256" key="9">
    <source>
        <dbReference type="PIRSR" id="PIRSR628651-50"/>
    </source>
</evidence>
<dbReference type="SMART" id="SM00249">
    <property type="entry name" value="PHD"/>
    <property type="match status" value="1"/>
</dbReference>
<keyword evidence="15" id="KW-1185">Reference proteome</keyword>
<feature type="compositionally biased region" description="Low complexity" evidence="12">
    <location>
        <begin position="177"/>
        <end position="191"/>
    </location>
</feature>
<dbReference type="InterPro" id="IPR013083">
    <property type="entry name" value="Znf_RING/FYVE/PHD"/>
</dbReference>
<evidence type="ECO:0000256" key="3">
    <source>
        <dbReference type="ARBA" id="ARBA00022723"/>
    </source>
</evidence>
<dbReference type="GO" id="GO:0000785">
    <property type="term" value="C:chromatin"/>
    <property type="evidence" value="ECO:0007669"/>
    <property type="project" value="UniProtKB-ARBA"/>
</dbReference>
<evidence type="ECO:0000256" key="12">
    <source>
        <dbReference type="SAM" id="MobiDB-lite"/>
    </source>
</evidence>
<evidence type="ECO:0000256" key="6">
    <source>
        <dbReference type="ARBA" id="ARBA00023015"/>
    </source>
</evidence>
<dbReference type="AlphaFoldDB" id="A0A8H5M7D3"/>
<dbReference type="Gene3D" id="3.30.40.10">
    <property type="entry name" value="Zinc/RING finger domain, C3HC4 (zinc finger)"/>
    <property type="match status" value="1"/>
</dbReference>
<keyword evidence="8" id="KW-0539">Nucleus</keyword>
<dbReference type="InterPro" id="IPR019787">
    <property type="entry name" value="Znf_PHD-finger"/>
</dbReference>
<evidence type="ECO:0000256" key="4">
    <source>
        <dbReference type="ARBA" id="ARBA00022771"/>
    </source>
</evidence>
<dbReference type="EMBL" id="JAACJN010000045">
    <property type="protein sequence ID" value="KAF5383990.1"/>
    <property type="molecule type" value="Genomic_DNA"/>
</dbReference>
<feature type="compositionally biased region" description="Polar residues" evidence="12">
    <location>
        <begin position="199"/>
        <end position="210"/>
    </location>
</feature>
<evidence type="ECO:0000313" key="14">
    <source>
        <dbReference type="EMBL" id="KAF5383990.1"/>
    </source>
</evidence>
<dbReference type="GO" id="GO:0008270">
    <property type="term" value="F:zinc ion binding"/>
    <property type="evidence" value="ECO:0007669"/>
    <property type="project" value="UniProtKB-KW"/>
</dbReference>
<dbReference type="Proteomes" id="UP000518752">
    <property type="component" value="Unassembled WGS sequence"/>
</dbReference>
<sequence length="293" mass="31156">MDSTYRSDSKPISTSASSSTPSSPTKAISHLPAKIKQSYAEIEMLSDDKLGLAERVVELLTRTCTRLNVDLNRAKVLQGESPTEMTTGHHHNRLPSSSSSVLASPVASTIGDSLKHALNASLGASDSRHAAAAVANTSSSSPAAPPTKKRKVTVSGTPSIKLPLSRSISPAAPPPAAAATTTTTTSATKSSSHTRSRLSRQSYSAAQNHQPKAAAAAAEHEVEDEDEDADDKLYCFCQKPSAGDMIGCDNEDACPYEWFHLECVGITEAPPDSTKWYCPYCINRVTRKGRKKT</sequence>
<feature type="binding site" evidence="10">
    <location>
        <position position="248"/>
    </location>
    <ligand>
        <name>Zn(2+)</name>
        <dbReference type="ChEBI" id="CHEBI:29105"/>
        <label>2</label>
    </ligand>
</feature>
<evidence type="ECO:0000256" key="2">
    <source>
        <dbReference type="ARBA" id="ARBA00010210"/>
    </source>
</evidence>
<evidence type="ECO:0000256" key="1">
    <source>
        <dbReference type="ARBA" id="ARBA00004123"/>
    </source>
</evidence>
<dbReference type="InterPro" id="IPR011011">
    <property type="entry name" value="Znf_FYVE_PHD"/>
</dbReference>
<comment type="subcellular location">
    <subcellularLocation>
        <location evidence="1">Nucleus</location>
    </subcellularLocation>
</comment>
<feature type="region of interest" description="Disordered" evidence="12">
    <location>
        <begin position="133"/>
        <end position="224"/>
    </location>
</feature>
<comment type="similarity">
    <text evidence="2">Belongs to the ING family.</text>
</comment>
<dbReference type="PANTHER" id="PTHR10333:SF103">
    <property type="entry name" value="INHIBITOR OF GROWTH PROTEIN 3"/>
    <property type="match status" value="1"/>
</dbReference>
<reference evidence="14 15" key="1">
    <citation type="journal article" date="2020" name="ISME J.">
        <title>Uncovering the hidden diversity of litter-decomposition mechanisms in mushroom-forming fungi.</title>
        <authorList>
            <person name="Floudas D."/>
            <person name="Bentzer J."/>
            <person name="Ahren D."/>
            <person name="Johansson T."/>
            <person name="Persson P."/>
            <person name="Tunlid A."/>
        </authorList>
    </citation>
    <scope>NUCLEOTIDE SEQUENCE [LARGE SCALE GENOMIC DNA]</scope>
    <source>
        <strain evidence="14 15">CBS 406.79</strain>
    </source>
</reference>
<evidence type="ECO:0000259" key="13">
    <source>
        <dbReference type="PROSITE" id="PS50016"/>
    </source>
</evidence>
<feature type="compositionally biased region" description="Low complexity" evidence="12">
    <location>
        <begin position="10"/>
        <end position="29"/>
    </location>
</feature>
<feature type="binding site" evidence="10">
    <location>
        <position position="254"/>
    </location>
    <ligand>
        <name>Zn(2+)</name>
        <dbReference type="ChEBI" id="CHEBI:29105"/>
        <label>2</label>
    </ligand>
</feature>
<feature type="binding site" evidence="10">
    <location>
        <position position="281"/>
    </location>
    <ligand>
        <name>Zn(2+)</name>
        <dbReference type="ChEBI" id="CHEBI:29105"/>
        <label>2</label>
    </ligand>
</feature>
<keyword evidence="4 11" id="KW-0863">Zinc-finger</keyword>
<feature type="compositionally biased region" description="Low complexity" evidence="12">
    <location>
        <begin position="133"/>
        <end position="142"/>
    </location>
</feature>
<gene>
    <name evidence="14" type="ORF">D9757_006958</name>
</gene>
<accession>A0A8H5M7D3</accession>
<feature type="region of interest" description="Disordered" evidence="12">
    <location>
        <begin position="78"/>
        <end position="100"/>
    </location>
</feature>
<name>A0A8H5M7D3_9AGAR</name>
<feature type="binding site" evidence="10">
    <location>
        <position position="278"/>
    </location>
    <ligand>
        <name>Zn(2+)</name>
        <dbReference type="ChEBI" id="CHEBI:29105"/>
        <label>2</label>
    </ligand>
</feature>
<comment type="caution">
    <text evidence="14">The sequence shown here is derived from an EMBL/GenBank/DDBJ whole genome shotgun (WGS) entry which is preliminary data.</text>
</comment>
<feature type="site" description="Histone H3K4me3 binding" evidence="9">
    <location>
        <position position="245"/>
    </location>
</feature>
<keyword evidence="6" id="KW-0805">Transcription regulation</keyword>
<feature type="binding site" evidence="10">
    <location>
        <position position="235"/>
    </location>
    <ligand>
        <name>Zn(2+)</name>
        <dbReference type="ChEBI" id="CHEBI:29105"/>
        <label>1</label>
    </ligand>
</feature>
<evidence type="ECO:0000256" key="10">
    <source>
        <dbReference type="PIRSR" id="PIRSR628651-51"/>
    </source>
</evidence>
<dbReference type="InterPro" id="IPR001965">
    <property type="entry name" value="Znf_PHD"/>
</dbReference>
<feature type="region of interest" description="Disordered" evidence="12">
    <location>
        <begin position="1"/>
        <end position="30"/>
    </location>
</feature>
<keyword evidence="5 10" id="KW-0862">Zinc</keyword>
<dbReference type="InterPro" id="IPR028651">
    <property type="entry name" value="ING_fam"/>
</dbReference>
<feature type="site" description="Histone H3K4me3 binding" evidence="9">
    <location>
        <position position="249"/>
    </location>
</feature>
<organism evidence="14 15">
    <name type="scientific">Collybiopsis confluens</name>
    <dbReference type="NCBI Taxonomy" id="2823264"/>
    <lineage>
        <taxon>Eukaryota</taxon>
        <taxon>Fungi</taxon>
        <taxon>Dikarya</taxon>
        <taxon>Basidiomycota</taxon>
        <taxon>Agaricomycotina</taxon>
        <taxon>Agaricomycetes</taxon>
        <taxon>Agaricomycetidae</taxon>
        <taxon>Agaricales</taxon>
        <taxon>Marasmiineae</taxon>
        <taxon>Omphalotaceae</taxon>
        <taxon>Collybiopsis</taxon>
    </lineage>
</organism>
<feature type="binding site" evidence="10">
    <location>
        <position position="263"/>
    </location>
    <ligand>
        <name>Zn(2+)</name>
        <dbReference type="ChEBI" id="CHEBI:29105"/>
        <label>1</label>
    </ligand>
</feature>
<evidence type="ECO:0000256" key="8">
    <source>
        <dbReference type="ARBA" id="ARBA00023242"/>
    </source>
</evidence>
<feature type="site" description="Histone H3K4me3 binding" evidence="9">
    <location>
        <position position="234"/>
    </location>
</feature>
<keyword evidence="7" id="KW-0804">Transcription</keyword>
<dbReference type="GO" id="GO:0005634">
    <property type="term" value="C:nucleus"/>
    <property type="evidence" value="ECO:0007669"/>
    <property type="project" value="UniProtKB-SubCell"/>
</dbReference>
<dbReference type="SUPFAM" id="SSF57903">
    <property type="entry name" value="FYVE/PHD zinc finger"/>
    <property type="match status" value="1"/>
</dbReference>
<dbReference type="Gene3D" id="6.10.140.1740">
    <property type="match status" value="1"/>
</dbReference>
<dbReference type="PROSITE" id="PS50016">
    <property type="entry name" value="ZF_PHD_2"/>
    <property type="match status" value="1"/>
</dbReference>
<dbReference type="PANTHER" id="PTHR10333">
    <property type="entry name" value="INHIBITOR OF GROWTH PROTEIN"/>
    <property type="match status" value="1"/>
</dbReference>
<feature type="domain" description="PHD-type" evidence="13">
    <location>
        <begin position="232"/>
        <end position="284"/>
    </location>
</feature>
<dbReference type="Pfam" id="PF00628">
    <property type="entry name" value="PHD"/>
    <property type="match status" value="1"/>
</dbReference>
<protein>
    <recommendedName>
        <fullName evidence="13">PHD-type domain-containing protein</fullName>
    </recommendedName>
</protein>
<evidence type="ECO:0000313" key="15">
    <source>
        <dbReference type="Proteomes" id="UP000518752"/>
    </source>
</evidence>
<evidence type="ECO:0000256" key="7">
    <source>
        <dbReference type="ARBA" id="ARBA00023163"/>
    </source>
</evidence>
<keyword evidence="3 10" id="KW-0479">Metal-binding</keyword>
<evidence type="ECO:0000256" key="11">
    <source>
        <dbReference type="PROSITE-ProRule" id="PRU00146"/>
    </source>
</evidence>
<feature type="binding site" evidence="10">
    <location>
        <position position="260"/>
    </location>
    <ligand>
        <name>Zn(2+)</name>
        <dbReference type="ChEBI" id="CHEBI:29105"/>
        <label>1</label>
    </ligand>
</feature>
<dbReference type="OrthoDB" id="5411773at2759"/>